<proteinExistence type="predicted"/>
<gene>
    <name evidence="1" type="ORF">ACFPTO_12085</name>
</gene>
<evidence type="ECO:0000313" key="1">
    <source>
        <dbReference type="EMBL" id="MFC5429533.1"/>
    </source>
</evidence>
<reference evidence="2" key="1">
    <citation type="journal article" date="2019" name="Int. J. Syst. Evol. Microbiol.">
        <title>The Global Catalogue of Microorganisms (GCM) 10K type strain sequencing project: providing services to taxonomists for standard genome sequencing and annotation.</title>
        <authorList>
            <consortium name="The Broad Institute Genomics Platform"/>
            <consortium name="The Broad Institute Genome Sequencing Center for Infectious Disease"/>
            <person name="Wu L."/>
            <person name="Ma J."/>
        </authorList>
    </citation>
    <scope>NUCLEOTIDE SEQUENCE [LARGE SCALE GENOMIC DNA]</scope>
    <source>
        <strain evidence="2">CCUG 56042</strain>
    </source>
</reference>
<organism evidence="1 2">
    <name type="scientific">Paraburkholderia denitrificans</name>
    <dbReference type="NCBI Taxonomy" id="694025"/>
    <lineage>
        <taxon>Bacteria</taxon>
        <taxon>Pseudomonadati</taxon>
        <taxon>Pseudomonadota</taxon>
        <taxon>Betaproteobacteria</taxon>
        <taxon>Burkholderiales</taxon>
        <taxon>Burkholderiaceae</taxon>
        <taxon>Paraburkholderia</taxon>
    </lineage>
</organism>
<evidence type="ECO:0000313" key="2">
    <source>
        <dbReference type="Proteomes" id="UP001596103"/>
    </source>
</evidence>
<accession>A0ABW0J8X4</accession>
<dbReference type="Proteomes" id="UP001596103">
    <property type="component" value="Unassembled WGS sequence"/>
</dbReference>
<dbReference type="RefSeq" id="WP_377711579.1">
    <property type="nucleotide sequence ID" value="NZ_JBHSMP010000013.1"/>
</dbReference>
<dbReference type="EMBL" id="JBHSMP010000013">
    <property type="protein sequence ID" value="MFC5429533.1"/>
    <property type="molecule type" value="Genomic_DNA"/>
</dbReference>
<protein>
    <submittedName>
        <fullName evidence="1">Uncharacterized protein</fullName>
    </submittedName>
</protein>
<comment type="caution">
    <text evidence="1">The sequence shown here is derived from an EMBL/GenBank/DDBJ whole genome shotgun (WGS) entry which is preliminary data.</text>
</comment>
<name>A0ABW0J8X4_9BURK</name>
<keyword evidence="2" id="KW-1185">Reference proteome</keyword>
<sequence length="74" mass="7954">MKKLNMIWFVEARCGSDRGVVADVVEMEATHGKHGILSGAPGRVVAVTGRRARGAVVTFAHQGGRRARRVAQTL</sequence>